<dbReference type="Gene3D" id="3.10.10.10">
    <property type="entry name" value="HIV Type 1 Reverse Transcriptase, subunit A, domain 1"/>
    <property type="match status" value="1"/>
</dbReference>
<proteinExistence type="predicted"/>
<dbReference type="InterPro" id="IPR021109">
    <property type="entry name" value="Peptidase_aspartic_dom_sf"/>
</dbReference>
<protein>
    <submittedName>
        <fullName evidence="1">Uncharacterized protein</fullName>
    </submittedName>
</protein>
<dbReference type="Gene3D" id="2.40.70.10">
    <property type="entry name" value="Acid Proteases"/>
    <property type="match status" value="1"/>
</dbReference>
<dbReference type="PANTHER" id="PTHR37984:SF7">
    <property type="entry name" value="INTEGRASE CATALYTIC DOMAIN-CONTAINING PROTEIN"/>
    <property type="match status" value="1"/>
</dbReference>
<sequence length="403" mass="45344">MAGEFRRLDPLVFDENIAENWCIFEQEFDIFIAAAPGDKPRRTQAFILLNLAGPEAIERERSFVYAQEVRVPELSLTKAISACQIYEQTEQHTKDLATLHTTTATVNAVHQAFAGKNRHIKSKHKPDSKAPPIIKNCNNCDGDHPAKRDKCPAYGQQCNGCKKWNHFKKCCRSTQANQEKSRYTKTVHNVEPHQTNSEEHGKPVELKVDTGAKSNVMDLDSFQHLRKGEELNVSNTTKLIAYGGNELHTLGAITLPCCLASQTYDLLFYVIKSSAQPLLGLPDCLCMGLLTLNKEVHQLNTSSQHEFKDGILTKYADLFKDEVGRLPVTYSLKTDPTIRRIPVAMQDKVKKELQQMTDLGVITPISEPNEWVSTMVAAHKKDNIQICIDPRDLNTAYKDPTIQ</sequence>
<dbReference type="Proteomes" id="UP000830375">
    <property type="component" value="Unassembled WGS sequence"/>
</dbReference>
<reference evidence="1 2" key="1">
    <citation type="submission" date="2022-01" db="EMBL/GenBank/DDBJ databases">
        <title>A high-quality chromosome-level genome assembly of rohu carp, Labeo rohita.</title>
        <authorList>
            <person name="Arick M.A. II"/>
            <person name="Hsu C.-Y."/>
            <person name="Magbanua Z."/>
            <person name="Pechanova O."/>
            <person name="Grover C."/>
            <person name="Miller E."/>
            <person name="Thrash A."/>
            <person name="Ezzel L."/>
            <person name="Alam S."/>
            <person name="Benzie J."/>
            <person name="Hamilton M."/>
            <person name="Karsi A."/>
            <person name="Lawrence M.L."/>
            <person name="Peterson D.G."/>
        </authorList>
    </citation>
    <scope>NUCLEOTIDE SEQUENCE [LARGE SCALE GENOMIC DNA]</scope>
    <source>
        <strain evidence="2">BAU-BD-2019</strain>
        <tissue evidence="1">Blood</tissue>
    </source>
</reference>
<keyword evidence="2" id="KW-1185">Reference proteome</keyword>
<name>A0ABQ8LWL7_LABRO</name>
<dbReference type="InterPro" id="IPR043502">
    <property type="entry name" value="DNA/RNA_pol_sf"/>
</dbReference>
<evidence type="ECO:0000313" key="1">
    <source>
        <dbReference type="EMBL" id="KAI2654780.1"/>
    </source>
</evidence>
<evidence type="ECO:0000313" key="2">
    <source>
        <dbReference type="Proteomes" id="UP000830375"/>
    </source>
</evidence>
<dbReference type="SUPFAM" id="SSF56672">
    <property type="entry name" value="DNA/RNA polymerases"/>
    <property type="match status" value="1"/>
</dbReference>
<dbReference type="EMBL" id="JACTAM010000017">
    <property type="protein sequence ID" value="KAI2654780.1"/>
    <property type="molecule type" value="Genomic_DNA"/>
</dbReference>
<dbReference type="SUPFAM" id="SSF50630">
    <property type="entry name" value="Acid proteases"/>
    <property type="match status" value="1"/>
</dbReference>
<accession>A0ABQ8LWL7</accession>
<comment type="caution">
    <text evidence="1">The sequence shown here is derived from an EMBL/GenBank/DDBJ whole genome shotgun (WGS) entry which is preliminary data.</text>
</comment>
<organism evidence="1 2">
    <name type="scientific">Labeo rohita</name>
    <name type="common">Indian major carp</name>
    <name type="synonym">Cyprinus rohita</name>
    <dbReference type="NCBI Taxonomy" id="84645"/>
    <lineage>
        <taxon>Eukaryota</taxon>
        <taxon>Metazoa</taxon>
        <taxon>Chordata</taxon>
        <taxon>Craniata</taxon>
        <taxon>Vertebrata</taxon>
        <taxon>Euteleostomi</taxon>
        <taxon>Actinopterygii</taxon>
        <taxon>Neopterygii</taxon>
        <taxon>Teleostei</taxon>
        <taxon>Ostariophysi</taxon>
        <taxon>Cypriniformes</taxon>
        <taxon>Cyprinidae</taxon>
        <taxon>Labeoninae</taxon>
        <taxon>Labeonini</taxon>
        <taxon>Labeo</taxon>
    </lineage>
</organism>
<dbReference type="PANTHER" id="PTHR37984">
    <property type="entry name" value="PROTEIN CBG26694"/>
    <property type="match status" value="1"/>
</dbReference>
<gene>
    <name evidence="1" type="ORF">H4Q32_011569</name>
</gene>
<dbReference type="InterPro" id="IPR050951">
    <property type="entry name" value="Retrovirus_Pol_polyprotein"/>
</dbReference>